<feature type="transmembrane region" description="Helical" evidence="8">
    <location>
        <begin position="160"/>
        <end position="179"/>
    </location>
</feature>
<feature type="transmembrane region" description="Helical" evidence="8">
    <location>
        <begin position="128"/>
        <end position="148"/>
    </location>
</feature>
<keyword evidence="11" id="KW-1185">Reference proteome</keyword>
<organism evidence="10 11">
    <name type="scientific">Paenibacillus residui</name>
    <dbReference type="NCBI Taxonomy" id="629724"/>
    <lineage>
        <taxon>Bacteria</taxon>
        <taxon>Bacillati</taxon>
        <taxon>Bacillota</taxon>
        <taxon>Bacilli</taxon>
        <taxon>Bacillales</taxon>
        <taxon>Paenibacillaceae</taxon>
        <taxon>Paenibacillus</taxon>
    </lineage>
</organism>
<evidence type="ECO:0000259" key="9">
    <source>
        <dbReference type="Pfam" id="PF00892"/>
    </source>
</evidence>
<feature type="transmembrane region" description="Helical" evidence="8">
    <location>
        <begin position="258"/>
        <end position="279"/>
    </location>
</feature>
<evidence type="ECO:0000256" key="6">
    <source>
        <dbReference type="ARBA" id="ARBA00023136"/>
    </source>
</evidence>
<dbReference type="EMBL" id="JBHTIU010000002">
    <property type="protein sequence ID" value="MFD0867721.1"/>
    <property type="molecule type" value="Genomic_DNA"/>
</dbReference>
<dbReference type="InterPro" id="IPR037185">
    <property type="entry name" value="EmrE-like"/>
</dbReference>
<evidence type="ECO:0000256" key="4">
    <source>
        <dbReference type="ARBA" id="ARBA00022692"/>
    </source>
</evidence>
<accession>A0ABW3D2U1</accession>
<feature type="domain" description="EamA" evidence="9">
    <location>
        <begin position="8"/>
        <end position="145"/>
    </location>
</feature>
<proteinExistence type="inferred from homology"/>
<sequence>MKRDRIVIGGLLCLLASMSWGAMFPVAHSALKHVDALYFSLIRYSAVTVILIGLLWWKEGREAFRLGKEGKRLWFFGTMAFTVYNFGIFLGQDMLGTSGIIIASIMEALMPMLTVVFMWLYKNVRPSRFTLVTVSVAFTGVILIITHGDLHSLLLSFHQMLAIGLMLIAVLGWLLYTVGGESYPRWSALRYSTLSCLLGTGTSAVIVAVLTWLGILKAPSMETIMLIGPEMGFMILFPGVIALLSWNLGVKHLTPMNGILFINFIPVTTFVVSAAQGYQMTPYDLSGTLLVMGALIANNLYQRRLSRPDGTLRPESVGAGLTSAKAEASAS</sequence>
<feature type="domain" description="EamA" evidence="9">
    <location>
        <begin position="161"/>
        <end position="297"/>
    </location>
</feature>
<evidence type="ECO:0000256" key="3">
    <source>
        <dbReference type="ARBA" id="ARBA00022475"/>
    </source>
</evidence>
<comment type="subcellular location">
    <subcellularLocation>
        <location evidence="1">Cell membrane</location>
        <topology evidence="1">Multi-pass membrane protein</topology>
    </subcellularLocation>
</comment>
<feature type="transmembrane region" description="Helical" evidence="8">
    <location>
        <begin position="227"/>
        <end position="246"/>
    </location>
</feature>
<evidence type="ECO:0000256" key="5">
    <source>
        <dbReference type="ARBA" id="ARBA00022989"/>
    </source>
</evidence>
<feature type="region of interest" description="Disordered" evidence="7">
    <location>
        <begin position="311"/>
        <end position="331"/>
    </location>
</feature>
<dbReference type="Proteomes" id="UP001597120">
    <property type="component" value="Unassembled WGS sequence"/>
</dbReference>
<gene>
    <name evidence="10" type="ORF">ACFQ03_00985</name>
</gene>
<evidence type="ECO:0000313" key="11">
    <source>
        <dbReference type="Proteomes" id="UP001597120"/>
    </source>
</evidence>
<reference evidence="11" key="1">
    <citation type="journal article" date="2019" name="Int. J. Syst. Evol. Microbiol.">
        <title>The Global Catalogue of Microorganisms (GCM) 10K type strain sequencing project: providing services to taxonomists for standard genome sequencing and annotation.</title>
        <authorList>
            <consortium name="The Broad Institute Genomics Platform"/>
            <consortium name="The Broad Institute Genome Sequencing Center for Infectious Disease"/>
            <person name="Wu L."/>
            <person name="Ma J."/>
        </authorList>
    </citation>
    <scope>NUCLEOTIDE SEQUENCE [LARGE SCALE GENOMIC DNA]</scope>
    <source>
        <strain evidence="11">CCUG 57263</strain>
    </source>
</reference>
<dbReference type="PANTHER" id="PTHR32322:SF18">
    <property type="entry name" value="S-ADENOSYLMETHIONINE_S-ADENOSYLHOMOCYSTEINE TRANSPORTER"/>
    <property type="match status" value="1"/>
</dbReference>
<evidence type="ECO:0000256" key="1">
    <source>
        <dbReference type="ARBA" id="ARBA00004651"/>
    </source>
</evidence>
<keyword evidence="3" id="KW-1003">Cell membrane</keyword>
<name>A0ABW3D2U1_9BACL</name>
<dbReference type="PANTHER" id="PTHR32322">
    <property type="entry name" value="INNER MEMBRANE TRANSPORTER"/>
    <property type="match status" value="1"/>
</dbReference>
<dbReference type="RefSeq" id="WP_150959261.1">
    <property type="nucleotide sequence ID" value="NZ_JBHTIU010000002.1"/>
</dbReference>
<keyword evidence="6 8" id="KW-0472">Membrane</keyword>
<keyword evidence="5 8" id="KW-1133">Transmembrane helix</keyword>
<feature type="transmembrane region" description="Helical" evidence="8">
    <location>
        <begin position="98"/>
        <end position="121"/>
    </location>
</feature>
<dbReference type="InterPro" id="IPR000620">
    <property type="entry name" value="EamA_dom"/>
</dbReference>
<feature type="transmembrane region" description="Helical" evidence="8">
    <location>
        <begin position="191"/>
        <end position="215"/>
    </location>
</feature>
<evidence type="ECO:0000256" key="7">
    <source>
        <dbReference type="SAM" id="MobiDB-lite"/>
    </source>
</evidence>
<keyword evidence="4 8" id="KW-0812">Transmembrane</keyword>
<dbReference type="InterPro" id="IPR050638">
    <property type="entry name" value="AA-Vitamin_Transporters"/>
</dbReference>
<evidence type="ECO:0000313" key="10">
    <source>
        <dbReference type="EMBL" id="MFD0867721.1"/>
    </source>
</evidence>
<evidence type="ECO:0000256" key="8">
    <source>
        <dbReference type="SAM" id="Phobius"/>
    </source>
</evidence>
<protein>
    <submittedName>
        <fullName evidence="10">DMT family transporter</fullName>
    </submittedName>
</protein>
<comment type="similarity">
    <text evidence="2">Belongs to the EamA transporter family.</text>
</comment>
<dbReference type="SUPFAM" id="SSF103481">
    <property type="entry name" value="Multidrug resistance efflux transporter EmrE"/>
    <property type="match status" value="1"/>
</dbReference>
<feature type="transmembrane region" description="Helical" evidence="8">
    <location>
        <begin position="73"/>
        <end position="92"/>
    </location>
</feature>
<evidence type="ECO:0000256" key="2">
    <source>
        <dbReference type="ARBA" id="ARBA00007362"/>
    </source>
</evidence>
<comment type="caution">
    <text evidence="10">The sequence shown here is derived from an EMBL/GenBank/DDBJ whole genome shotgun (WGS) entry which is preliminary data.</text>
</comment>
<feature type="transmembrane region" description="Helical" evidence="8">
    <location>
        <begin position="37"/>
        <end position="57"/>
    </location>
</feature>
<dbReference type="Pfam" id="PF00892">
    <property type="entry name" value="EamA"/>
    <property type="match status" value="2"/>
</dbReference>